<dbReference type="PaxDb" id="214684-Q5KFF6"/>
<dbReference type="OrthoDB" id="2641813at2759"/>
<accession>Q5KFF6</accession>
<reference evidence="4 5" key="1">
    <citation type="journal article" date="2005" name="Science">
        <title>The genome of the basidiomycetous yeast and human pathogen Cryptococcus neoformans.</title>
        <authorList>
            <person name="Loftus B.J."/>
            <person name="Fung E."/>
            <person name="Roncaglia P."/>
            <person name="Rowley D."/>
            <person name="Amedeo P."/>
            <person name="Bruno D."/>
            <person name="Vamathevan J."/>
            <person name="Miranda M."/>
            <person name="Anderson I.J."/>
            <person name="Fraser J.A."/>
            <person name="Allen J.E."/>
            <person name="Bosdet I.E."/>
            <person name="Brent M.R."/>
            <person name="Chiu R."/>
            <person name="Doering T.L."/>
            <person name="Donlin M.J."/>
            <person name="D'Souza C.A."/>
            <person name="Fox D.S."/>
            <person name="Grinberg V."/>
            <person name="Fu J."/>
            <person name="Fukushima M."/>
            <person name="Haas B.J."/>
            <person name="Huang J.C."/>
            <person name="Janbon G."/>
            <person name="Jones S.J."/>
            <person name="Koo H.L."/>
            <person name="Krzywinski M.I."/>
            <person name="Kwon-Chung J.K."/>
            <person name="Lengeler K.B."/>
            <person name="Maiti R."/>
            <person name="Marra M.A."/>
            <person name="Marra R.E."/>
            <person name="Mathewson C.A."/>
            <person name="Mitchell T.G."/>
            <person name="Pertea M."/>
            <person name="Riggs F.R."/>
            <person name="Salzberg S.L."/>
            <person name="Schein J.E."/>
            <person name="Shvartsbeyn A."/>
            <person name="Shin H."/>
            <person name="Shumway M."/>
            <person name="Specht C.A."/>
            <person name="Suh B.B."/>
            <person name="Tenney A."/>
            <person name="Utterback T.R."/>
            <person name="Wickes B.L."/>
            <person name="Wortman J.R."/>
            <person name="Wye N.H."/>
            <person name="Kronstad J.W."/>
            <person name="Lodge J.K."/>
            <person name="Heitman J."/>
            <person name="Davis R.W."/>
            <person name="Fraser C.M."/>
            <person name="Hyman R.W."/>
        </authorList>
    </citation>
    <scope>NUCLEOTIDE SEQUENCE [LARGE SCALE GENOMIC DNA]</scope>
    <source>
        <strain evidence="5">JEC21 / ATCC MYA-565</strain>
    </source>
</reference>
<evidence type="ECO:0000256" key="1">
    <source>
        <dbReference type="ARBA" id="ARBA00001968"/>
    </source>
</evidence>
<organism evidence="4 5">
    <name type="scientific">Cryptococcus deneoformans (strain JEC21 / ATCC MYA-565)</name>
    <name type="common">Cryptococcus neoformans var. neoformans serotype D</name>
    <dbReference type="NCBI Taxonomy" id="214684"/>
    <lineage>
        <taxon>Eukaryota</taxon>
        <taxon>Fungi</taxon>
        <taxon>Dikarya</taxon>
        <taxon>Basidiomycota</taxon>
        <taxon>Agaricomycotina</taxon>
        <taxon>Tremellomycetes</taxon>
        <taxon>Tremellales</taxon>
        <taxon>Cryptococcaceae</taxon>
        <taxon>Cryptococcus</taxon>
        <taxon>Cryptococcus neoformans species complex</taxon>
    </lineage>
</organism>
<evidence type="ECO:0000313" key="5">
    <source>
        <dbReference type="Proteomes" id="UP000002149"/>
    </source>
</evidence>
<dbReference type="Proteomes" id="UP000002149">
    <property type="component" value="Chromosome 6"/>
</dbReference>
<dbReference type="HOGENOM" id="CLU_1214702_0_0_1"/>
<sequence>MGHSGNASSLEQISKTFGVSQGHVRCTARVLKAVLDTPAIMGAINLPAKGSAEREDAKRKMEEKGGPEWRDGWLVVDGTLIPLAFRPIIRRESFLGRKKNYSINLLVFNTADRRIVDFKSGFVGNRNDASCFASSRLAREPNEVLSPGEWCWADQGFPLCRHIIIPFSESDLSRFNTYLSRCRISSEHAIGFYKSRFQFAKGVRYQIRSFRQLELLQLYVQSSLVLHMFAYDDESQDRTWDFDQDVFHLEGQRMLEEEDRARKVSPQK</sequence>
<name>Q5KFF6_CRYD1</name>
<dbReference type="InterPro" id="IPR027806">
    <property type="entry name" value="HARBI1_dom"/>
</dbReference>
<evidence type="ECO:0000259" key="3">
    <source>
        <dbReference type="Pfam" id="PF13359"/>
    </source>
</evidence>
<dbReference type="eggNOG" id="KOG4585">
    <property type="taxonomic scope" value="Eukaryota"/>
</dbReference>
<dbReference type="KEGG" id="cne:CNF01920"/>
<dbReference type="EMBL" id="AE017346">
    <property type="protein sequence ID" value="AAW44336.1"/>
    <property type="molecule type" value="Genomic_DNA"/>
</dbReference>
<dbReference type="GO" id="GO:0046872">
    <property type="term" value="F:metal ion binding"/>
    <property type="evidence" value="ECO:0007669"/>
    <property type="project" value="UniProtKB-KW"/>
</dbReference>
<dbReference type="AlphaFoldDB" id="Q5KFF6"/>
<feature type="domain" description="DDE Tnp4" evidence="3">
    <location>
        <begin position="76"/>
        <end position="226"/>
    </location>
</feature>
<gene>
    <name evidence="4" type="ordered locus">CNF01920</name>
</gene>
<keyword evidence="5" id="KW-1185">Reference proteome</keyword>
<keyword evidence="2" id="KW-0479">Metal-binding</keyword>
<dbReference type="InParanoid" id="Q5KFF6"/>
<evidence type="ECO:0000313" key="4">
    <source>
        <dbReference type="EMBL" id="AAW44336.1"/>
    </source>
</evidence>
<protein>
    <recommendedName>
        <fullName evidence="3">DDE Tnp4 domain-containing protein</fullName>
    </recommendedName>
</protein>
<dbReference type="GeneID" id="3258120"/>
<dbReference type="OMA" id="CRISSEH"/>
<evidence type="ECO:0000256" key="2">
    <source>
        <dbReference type="ARBA" id="ARBA00022723"/>
    </source>
</evidence>
<proteinExistence type="predicted"/>
<dbReference type="VEuPathDB" id="FungiDB:CNF01920"/>
<dbReference type="RefSeq" id="XP_571643.1">
    <property type="nucleotide sequence ID" value="XM_571643.1"/>
</dbReference>
<comment type="cofactor">
    <cofactor evidence="1">
        <name>a divalent metal cation</name>
        <dbReference type="ChEBI" id="CHEBI:60240"/>
    </cofactor>
</comment>
<dbReference type="Pfam" id="PF13359">
    <property type="entry name" value="DDE_Tnp_4"/>
    <property type="match status" value="1"/>
</dbReference>